<gene>
    <name evidence="1" type="ORF">O181_042628</name>
</gene>
<dbReference type="Proteomes" id="UP000765509">
    <property type="component" value="Unassembled WGS sequence"/>
</dbReference>
<protein>
    <submittedName>
        <fullName evidence="1">Uncharacterized protein</fullName>
    </submittedName>
</protein>
<sequence length="743" mass="85516">MFRPPTLFSFMFPMLPTCHSMWHGALHPNFSGATSTTNLIAHHDNNVISRLRFYRTLTCPPADKLGYETKAKKLFALAGSKGKDEHIESSGTGETHSHYVEEEPEILKGSHASTISQRGSLVRERKETFSLKKQEEKDFQRLQMELKAPVLNQKELLESLEYHILQKGKAFDETGYFYSNKALVKALEWFSISLANQDQKKSAYRILQKISTSSMTEKESKNYAKEAVYRAITLYKTLQVDFYLKNVKESFEIIYFKKSSELKKTNEYNALRRWLGSQREGAILKFFDQLLNEYFKSVGVISSTERILGISQQWNQVVDYIYVSCATSRTEMYDLFDMLLQLSRYQPPLLEHGHALIQRLEDKIRAEAAIISLKKKYQELNLRYFDFIRLKFQRRLHGRPTESGLGATYLPFGKSVFLQKVCSKLLASENTEAEKSEFICQVVQPKLLDLALEYQVWKEDLGDILEVLCRTAKRFLQGSVLSDENQVILNAIFQVISHLKNSPDVAEENRLFAEEASRYLRSLEKRRKLQDKLGPQKYFELLKRERIIFDQNKNLLKDALESDLPSILKFFAAFQGGTWKNAAEILLDVNTNNDSKYKILDMLKAHIFHASQPPETIAGEYQRESPNTPLIVLIWCLAVNDSHSKSINPTFSKQQQRSSWKIYSSVANYLEDIGEHHGLSFAEANLAQLACQYIKRSILTNSKLEIDNIANLGSYSHAQIPEDILFKKDKDIKLGISSAQKEV</sequence>
<proteinExistence type="predicted"/>
<dbReference type="EMBL" id="AVOT02017076">
    <property type="protein sequence ID" value="MBW0502913.1"/>
    <property type="molecule type" value="Genomic_DNA"/>
</dbReference>
<organism evidence="1 2">
    <name type="scientific">Austropuccinia psidii MF-1</name>
    <dbReference type="NCBI Taxonomy" id="1389203"/>
    <lineage>
        <taxon>Eukaryota</taxon>
        <taxon>Fungi</taxon>
        <taxon>Dikarya</taxon>
        <taxon>Basidiomycota</taxon>
        <taxon>Pucciniomycotina</taxon>
        <taxon>Pucciniomycetes</taxon>
        <taxon>Pucciniales</taxon>
        <taxon>Sphaerophragmiaceae</taxon>
        <taxon>Austropuccinia</taxon>
    </lineage>
</organism>
<reference evidence="1" key="1">
    <citation type="submission" date="2021-03" db="EMBL/GenBank/DDBJ databases">
        <title>Draft genome sequence of rust myrtle Austropuccinia psidii MF-1, a brazilian biotype.</title>
        <authorList>
            <person name="Quecine M.C."/>
            <person name="Pachon D.M.R."/>
            <person name="Bonatelli M.L."/>
            <person name="Correr F.H."/>
            <person name="Franceschini L.M."/>
            <person name="Leite T.F."/>
            <person name="Margarido G.R.A."/>
            <person name="Almeida C.A."/>
            <person name="Ferrarezi J.A."/>
            <person name="Labate C.A."/>
        </authorList>
    </citation>
    <scope>NUCLEOTIDE SEQUENCE</scope>
    <source>
        <strain evidence="1">MF-1</strain>
    </source>
</reference>
<dbReference type="AlphaFoldDB" id="A0A9Q3HEY4"/>
<accession>A0A9Q3HEY4</accession>
<evidence type="ECO:0000313" key="2">
    <source>
        <dbReference type="Proteomes" id="UP000765509"/>
    </source>
</evidence>
<comment type="caution">
    <text evidence="1">The sequence shown here is derived from an EMBL/GenBank/DDBJ whole genome shotgun (WGS) entry which is preliminary data.</text>
</comment>
<evidence type="ECO:0000313" key="1">
    <source>
        <dbReference type="EMBL" id="MBW0502913.1"/>
    </source>
</evidence>
<name>A0A9Q3HEY4_9BASI</name>
<keyword evidence="2" id="KW-1185">Reference proteome</keyword>